<dbReference type="Gene3D" id="3.40.50.720">
    <property type="entry name" value="NAD(P)-binding Rossmann-like Domain"/>
    <property type="match status" value="1"/>
</dbReference>
<dbReference type="PANTHER" id="PTHR43677">
    <property type="entry name" value="SHORT-CHAIN DEHYDROGENASE/REDUCTASE"/>
    <property type="match status" value="1"/>
</dbReference>
<dbReference type="InterPro" id="IPR020843">
    <property type="entry name" value="ER"/>
</dbReference>
<protein>
    <recommendedName>
        <fullName evidence="1">Enoyl reductase (ER) domain-containing protein</fullName>
    </recommendedName>
</protein>
<dbReference type="AlphaFoldDB" id="A0A381RRS5"/>
<sequence length="368" mass="38989">MAFNQLNKVTMGDLIRAVRCHRYAGLGDDGRPVPTPDPLSDVLSLDEVPAPECAEGHVLVSVNYAGVQYPDALQAQGLYQERPPLPYVPCMDLTGTVLEVGPGVSDLHNGDRVIAQVNPGALAEVVGVDAGSVFKAPDNVPLSKCANIGRNFFAAYHSLKVIGEIGPGDLVLVDGASGGVGMAAVELAKAMGAQVIAGVSVPEKQEFPAAVGADRVLCYGRDRDSYKAFKSAVKEAAAELGHPEGADLVIDMVQGDLFEAALISSVKPLGKICLVGFTAGQKPIRPGLVLIKEAAVIGSIWARWARVHPERHQENVAEIINFLATGAVEPRVDRIFPFEDFIESFELFENNQGRGNTVVCISEPATDS</sequence>
<accession>A0A381RRS5</accession>
<reference evidence="2" key="1">
    <citation type="submission" date="2018-05" db="EMBL/GenBank/DDBJ databases">
        <authorList>
            <person name="Lanie J.A."/>
            <person name="Ng W.-L."/>
            <person name="Kazmierczak K.M."/>
            <person name="Andrzejewski T.M."/>
            <person name="Davidsen T.M."/>
            <person name="Wayne K.J."/>
            <person name="Tettelin H."/>
            <person name="Glass J.I."/>
            <person name="Rusch D."/>
            <person name="Podicherti R."/>
            <person name="Tsui H.-C.T."/>
            <person name="Winkler M.E."/>
        </authorList>
    </citation>
    <scope>NUCLEOTIDE SEQUENCE</scope>
</reference>
<dbReference type="Pfam" id="PF08240">
    <property type="entry name" value="ADH_N"/>
    <property type="match status" value="1"/>
</dbReference>
<organism evidence="2">
    <name type="scientific">marine metagenome</name>
    <dbReference type="NCBI Taxonomy" id="408172"/>
    <lineage>
        <taxon>unclassified sequences</taxon>
        <taxon>metagenomes</taxon>
        <taxon>ecological metagenomes</taxon>
    </lineage>
</organism>
<feature type="domain" description="Enoyl reductase (ER)" evidence="1">
    <location>
        <begin position="38"/>
        <end position="359"/>
    </location>
</feature>
<dbReference type="Pfam" id="PF00107">
    <property type="entry name" value="ADH_zinc_N"/>
    <property type="match status" value="1"/>
</dbReference>
<gene>
    <name evidence="2" type="ORF">METZ01_LOCUS45461</name>
</gene>
<dbReference type="PANTHER" id="PTHR43677:SF4">
    <property type="entry name" value="QUINONE OXIDOREDUCTASE-LIKE PROTEIN 2"/>
    <property type="match status" value="1"/>
</dbReference>
<dbReference type="InterPro" id="IPR036291">
    <property type="entry name" value="NAD(P)-bd_dom_sf"/>
</dbReference>
<name>A0A381RRS5_9ZZZZ</name>
<dbReference type="InterPro" id="IPR013149">
    <property type="entry name" value="ADH-like_C"/>
</dbReference>
<dbReference type="InterPro" id="IPR051397">
    <property type="entry name" value="Zn-ADH-like_protein"/>
</dbReference>
<dbReference type="Gene3D" id="3.90.180.10">
    <property type="entry name" value="Medium-chain alcohol dehydrogenases, catalytic domain"/>
    <property type="match status" value="1"/>
</dbReference>
<dbReference type="SUPFAM" id="SSF51735">
    <property type="entry name" value="NAD(P)-binding Rossmann-fold domains"/>
    <property type="match status" value="1"/>
</dbReference>
<dbReference type="InterPro" id="IPR011032">
    <property type="entry name" value="GroES-like_sf"/>
</dbReference>
<dbReference type="CDD" id="cd08241">
    <property type="entry name" value="QOR1"/>
    <property type="match status" value="1"/>
</dbReference>
<dbReference type="SMART" id="SM00829">
    <property type="entry name" value="PKS_ER"/>
    <property type="match status" value="1"/>
</dbReference>
<dbReference type="InterPro" id="IPR013154">
    <property type="entry name" value="ADH-like_N"/>
</dbReference>
<evidence type="ECO:0000313" key="2">
    <source>
        <dbReference type="EMBL" id="SUZ92607.1"/>
    </source>
</evidence>
<dbReference type="GO" id="GO:0016491">
    <property type="term" value="F:oxidoreductase activity"/>
    <property type="evidence" value="ECO:0007669"/>
    <property type="project" value="InterPro"/>
</dbReference>
<proteinExistence type="predicted"/>
<dbReference type="SUPFAM" id="SSF50129">
    <property type="entry name" value="GroES-like"/>
    <property type="match status" value="1"/>
</dbReference>
<dbReference type="EMBL" id="UINC01002073">
    <property type="protein sequence ID" value="SUZ92607.1"/>
    <property type="molecule type" value="Genomic_DNA"/>
</dbReference>
<evidence type="ECO:0000259" key="1">
    <source>
        <dbReference type="SMART" id="SM00829"/>
    </source>
</evidence>